<dbReference type="InterPro" id="IPR034005">
    <property type="entry name" value="M3A_DCP"/>
</dbReference>
<dbReference type="GeneID" id="84649269"/>
<dbReference type="Gene3D" id="1.10.1370.10">
    <property type="entry name" value="Neurolysin, domain 3"/>
    <property type="match status" value="1"/>
</dbReference>
<dbReference type="Gene3D" id="3.40.390.10">
    <property type="entry name" value="Collagenase (Catalytic Domain)"/>
    <property type="match status" value="1"/>
</dbReference>
<organism evidence="9 10">
    <name type="scientific">Empedobacter brevis NBRC 14943 = ATCC 43319</name>
    <dbReference type="NCBI Taxonomy" id="1218108"/>
    <lineage>
        <taxon>Bacteria</taxon>
        <taxon>Pseudomonadati</taxon>
        <taxon>Bacteroidota</taxon>
        <taxon>Flavobacteriia</taxon>
        <taxon>Flavobacteriales</taxon>
        <taxon>Weeksellaceae</taxon>
        <taxon>Empedobacter</taxon>
    </lineage>
</organism>
<comment type="similarity">
    <text evidence="1 7">Belongs to the peptidase M3 family.</text>
</comment>
<gene>
    <name evidence="9" type="primary">dcp1</name>
    <name evidence="9" type="ORF">EB1_16490</name>
</gene>
<dbReference type="PANTHER" id="PTHR43660:SF1">
    <property type="entry name" value="DIPEPTIDYL CARBOXYPEPTIDASE"/>
    <property type="match status" value="1"/>
</dbReference>
<dbReference type="Pfam" id="PF01432">
    <property type="entry name" value="Peptidase_M3"/>
    <property type="match status" value="1"/>
</dbReference>
<dbReference type="CDD" id="cd06456">
    <property type="entry name" value="M3A_DCP"/>
    <property type="match status" value="1"/>
</dbReference>
<evidence type="ECO:0000313" key="10">
    <source>
        <dbReference type="Proteomes" id="UP000321245"/>
    </source>
</evidence>
<comment type="cofactor">
    <cofactor evidence="7">
        <name>Zn(2+)</name>
        <dbReference type="ChEBI" id="CHEBI:29105"/>
    </cofactor>
    <text evidence="7">Binds 1 zinc ion.</text>
</comment>
<evidence type="ECO:0000256" key="6">
    <source>
        <dbReference type="ARBA" id="ARBA00023049"/>
    </source>
</evidence>
<dbReference type="SUPFAM" id="SSF55486">
    <property type="entry name" value="Metalloproteases ('zincins'), catalytic domain"/>
    <property type="match status" value="1"/>
</dbReference>
<dbReference type="InterPro" id="IPR045090">
    <property type="entry name" value="Pept_M3A_M3B"/>
</dbReference>
<evidence type="ECO:0000259" key="8">
    <source>
        <dbReference type="Pfam" id="PF01432"/>
    </source>
</evidence>
<evidence type="ECO:0000256" key="4">
    <source>
        <dbReference type="ARBA" id="ARBA00022801"/>
    </source>
</evidence>
<evidence type="ECO:0000256" key="5">
    <source>
        <dbReference type="ARBA" id="ARBA00022833"/>
    </source>
</evidence>
<proteinExistence type="inferred from homology"/>
<dbReference type="OrthoDB" id="9773538at2"/>
<dbReference type="InterPro" id="IPR001567">
    <property type="entry name" value="Pept_M3A_M3B_dom"/>
</dbReference>
<keyword evidence="5 7" id="KW-0862">Zinc</keyword>
<evidence type="ECO:0000256" key="3">
    <source>
        <dbReference type="ARBA" id="ARBA00022723"/>
    </source>
</evidence>
<reference evidence="9 10" key="1">
    <citation type="submission" date="2019-07" db="EMBL/GenBank/DDBJ databases">
        <title>Whole genome shotgun sequence of Empedobacter brevis NBRC 14943.</title>
        <authorList>
            <person name="Hosoyama A."/>
            <person name="Uohara A."/>
            <person name="Ohji S."/>
            <person name="Ichikawa N."/>
        </authorList>
    </citation>
    <scope>NUCLEOTIDE SEQUENCE [LARGE SCALE GENOMIC DNA]</scope>
    <source>
        <strain evidence="9 10">NBRC 14943</strain>
    </source>
</reference>
<dbReference type="EMBL" id="BJXC01000009">
    <property type="protein sequence ID" value="GEM51859.1"/>
    <property type="molecule type" value="Genomic_DNA"/>
</dbReference>
<dbReference type="GO" id="GO:0006508">
    <property type="term" value="P:proteolysis"/>
    <property type="evidence" value="ECO:0007669"/>
    <property type="project" value="UniProtKB-KW"/>
</dbReference>
<keyword evidence="6 7" id="KW-0482">Metalloprotease</keyword>
<dbReference type="Gene3D" id="1.20.1050.40">
    <property type="entry name" value="Endopeptidase. Chain P, domain 1"/>
    <property type="match status" value="1"/>
</dbReference>
<dbReference type="FunFam" id="3.40.390.10:FF:000009">
    <property type="entry name" value="Oligopeptidase A"/>
    <property type="match status" value="1"/>
</dbReference>
<evidence type="ECO:0000256" key="7">
    <source>
        <dbReference type="RuleBase" id="RU003435"/>
    </source>
</evidence>
<dbReference type="GO" id="GO:0004180">
    <property type="term" value="F:carboxypeptidase activity"/>
    <property type="evidence" value="ECO:0007669"/>
    <property type="project" value="TreeGrafter"/>
</dbReference>
<keyword evidence="2 7" id="KW-0645">Protease</keyword>
<dbReference type="InterPro" id="IPR024077">
    <property type="entry name" value="Neurolysin/TOP_dom2"/>
</dbReference>
<dbReference type="PANTHER" id="PTHR43660">
    <property type="entry name" value="DIPEPTIDYL CARBOXYPEPTIDASE"/>
    <property type="match status" value="1"/>
</dbReference>
<comment type="caution">
    <text evidence="9">The sequence shown here is derived from an EMBL/GenBank/DDBJ whole genome shotgun (WGS) entry which is preliminary data.</text>
</comment>
<feature type="domain" description="Peptidase M3A/M3B catalytic" evidence="8">
    <location>
        <begin position="226"/>
        <end position="673"/>
    </location>
</feature>
<name>A0A511NGC9_9FLAO</name>
<dbReference type="InterPro" id="IPR024080">
    <property type="entry name" value="Neurolysin/TOP_N"/>
</dbReference>
<accession>A0A511NGC9</accession>
<dbReference type="GO" id="GO:0046872">
    <property type="term" value="F:metal ion binding"/>
    <property type="evidence" value="ECO:0007669"/>
    <property type="project" value="UniProtKB-UniRule"/>
</dbReference>
<evidence type="ECO:0000256" key="1">
    <source>
        <dbReference type="ARBA" id="ARBA00006040"/>
    </source>
</evidence>
<keyword evidence="3 7" id="KW-0479">Metal-binding</keyword>
<dbReference type="Proteomes" id="UP000321245">
    <property type="component" value="Unassembled WGS sequence"/>
</dbReference>
<dbReference type="RefSeq" id="WP_019974559.1">
    <property type="nucleotide sequence ID" value="NZ_BJXC01000009.1"/>
</dbReference>
<dbReference type="GO" id="GO:0004222">
    <property type="term" value="F:metalloendopeptidase activity"/>
    <property type="evidence" value="ECO:0007669"/>
    <property type="project" value="InterPro"/>
</dbReference>
<dbReference type="InterPro" id="IPR024079">
    <property type="entry name" value="MetalloPept_cat_dom_sf"/>
</dbReference>
<keyword evidence="4 7" id="KW-0378">Hydrolase</keyword>
<sequence length="675" mass="77881">MNNPLLEKFDTPFESAPFSKIKNENYKPAFIKAIEEAKAEIEAITQNPESPTFSNTIEAMELSGEKLGRISSIFFNLNSAETNDEIQQIAQEVSPLLSEFGNDVRLNQDLFERIKTVYNQKDAFDLTEEQTYLLEKKYKGFSRNGANLNEEDKNKLREIDKQLAMLSLQFGQNVLAETNAYELIITNENDLKGLPQYAIDQAKADAEQKNHEGWLITLQAPSYIPFMQYADNRELREKLFRANGVKAYQDNEYNNEENVKNIVKLRHERAKILGYKTHADYVLEERMAKTPVTVLDFLHDLLTKAKPFAEKEIKELADFAKITDRIEILQRWDHAYYAEKLKQKKFSLSDEELKPYFQLDNVVQGAFVVATKLYGITFKETDYIDKYNDDVTTYEVLDQDNNFLSLLYTDFFPRAGKRPGAWMTSFREASNVNGHNKRPQVSIVCNFTKPTKDTPSLLTFQEVTTLFHEFGHALHGMLPNTTYESLSGTNVYWDFVELPSQFYENFCYEPEALKLFAKHYQTGKIIPQELIEKVRASSSFMEGYQTVRQLSFGLLDMAYHGNDLIEIEDLQAFEKETFKQTELYPEVDKTMMSTSFSHIFQGGYSSGYYSYKWAEVLDADAFSFFQETGIFNKDTANKFYKLLASGGTIEPMKLYEEFRGHQPTSAALLKRAGLV</sequence>
<dbReference type="AlphaFoldDB" id="A0A511NGC9"/>
<protein>
    <submittedName>
        <fullName evidence="9">Peptidase M3</fullName>
    </submittedName>
</protein>
<evidence type="ECO:0000256" key="2">
    <source>
        <dbReference type="ARBA" id="ARBA00022670"/>
    </source>
</evidence>
<keyword evidence="10" id="KW-1185">Reference proteome</keyword>
<dbReference type="GO" id="GO:0005829">
    <property type="term" value="C:cytosol"/>
    <property type="evidence" value="ECO:0007669"/>
    <property type="project" value="TreeGrafter"/>
</dbReference>
<evidence type="ECO:0000313" key="9">
    <source>
        <dbReference type="EMBL" id="GEM51859.1"/>
    </source>
</evidence>